<dbReference type="GO" id="GO:0071014">
    <property type="term" value="C:post-mRNA release spliceosomal complex"/>
    <property type="evidence" value="ECO:0007669"/>
    <property type="project" value="TreeGrafter"/>
</dbReference>
<dbReference type="CDD" id="cd07380">
    <property type="entry name" value="MPP_CWF19_N"/>
    <property type="match status" value="1"/>
</dbReference>
<protein>
    <recommendedName>
        <fullName evidence="7">Cwf19-like C-terminal domain-containing protein</fullName>
    </recommendedName>
</protein>
<evidence type="ECO:0000256" key="1">
    <source>
        <dbReference type="ARBA" id="ARBA00006795"/>
    </source>
</evidence>
<organism evidence="5 6">
    <name type="scientific">Cloeon dipterum</name>
    <dbReference type="NCBI Taxonomy" id="197152"/>
    <lineage>
        <taxon>Eukaryota</taxon>
        <taxon>Metazoa</taxon>
        <taxon>Ecdysozoa</taxon>
        <taxon>Arthropoda</taxon>
        <taxon>Hexapoda</taxon>
        <taxon>Insecta</taxon>
        <taxon>Pterygota</taxon>
        <taxon>Palaeoptera</taxon>
        <taxon>Ephemeroptera</taxon>
        <taxon>Pisciforma</taxon>
        <taxon>Baetidae</taxon>
        <taxon>Cloeon</taxon>
    </lineage>
</organism>
<evidence type="ECO:0000313" key="5">
    <source>
        <dbReference type="EMBL" id="CAB3387551.1"/>
    </source>
</evidence>
<dbReference type="Gene3D" id="3.30.428.10">
    <property type="entry name" value="HIT-like"/>
    <property type="match status" value="1"/>
</dbReference>
<evidence type="ECO:0008006" key="7">
    <source>
        <dbReference type="Google" id="ProtNLM"/>
    </source>
</evidence>
<feature type="region of interest" description="Disordered" evidence="2">
    <location>
        <begin position="200"/>
        <end position="222"/>
    </location>
</feature>
<dbReference type="SUPFAM" id="SSF54197">
    <property type="entry name" value="HIT-like"/>
    <property type="match status" value="1"/>
</dbReference>
<comment type="similarity">
    <text evidence="1">Belongs to the CWF19 family.</text>
</comment>
<evidence type="ECO:0000259" key="4">
    <source>
        <dbReference type="Pfam" id="PF04677"/>
    </source>
</evidence>
<accession>A0A8S1E253</accession>
<reference evidence="5 6" key="1">
    <citation type="submission" date="2020-04" db="EMBL/GenBank/DDBJ databases">
        <authorList>
            <person name="Alioto T."/>
            <person name="Alioto T."/>
            <person name="Gomez Garrido J."/>
        </authorList>
    </citation>
    <scope>NUCLEOTIDE SEQUENCE [LARGE SCALE GENOMIC DNA]</scope>
</reference>
<comment type="caution">
    <text evidence="5">The sequence shown here is derived from an EMBL/GenBank/DDBJ whole genome shotgun (WGS) entry which is preliminary data.</text>
</comment>
<dbReference type="Pfam" id="PF04676">
    <property type="entry name" value="CwfJ_C_2"/>
    <property type="match status" value="1"/>
</dbReference>
<sequence length="433" mass="48159">MLNNFPDSNGCELCPNVNYLGKRGLFSTSEGLKIAYVSGKEGGRSDGCTFTAEDVTAVRDTCLRNQSNFKGVDILLSSQWPQGAKDGIEGSALLSWLAVQIKPRYHFCGLRSFFFERAPYRNHDTGDQIDLSTRLIGMSSVGQKDKWLYALSLTPVVFTALRELSQRTTDETPCPYPNSTSLPGATTKREGSNQFFYDMDAPADGGARKKQKRGERSEGQANQGPCWFCLSSPQVEKHMVISVGAEVYLALAKGGLTPHHVLITPVAHHQAASQLPPEVLDEVKKFKSALKKFFKKKHNKAVLFFERNYRTMHMQIQVVPIPSSAASEAKLAFKECAEEKGLQLSELPDHADLSQVAPAGTPYFHVELPNGEELYMTAKKNFPLQFGREAVVGPSLLDMPEKVDWKDCQVSKDEETANAVNFREEFQPYDFTL</sequence>
<feature type="domain" description="Cwf19-like protein C-terminal" evidence="3">
    <location>
        <begin position="344"/>
        <end position="432"/>
    </location>
</feature>
<dbReference type="GO" id="GO:0000398">
    <property type="term" value="P:mRNA splicing, via spliceosome"/>
    <property type="evidence" value="ECO:0007669"/>
    <property type="project" value="TreeGrafter"/>
</dbReference>
<evidence type="ECO:0000259" key="3">
    <source>
        <dbReference type="Pfam" id="PF04676"/>
    </source>
</evidence>
<gene>
    <name evidence="5" type="ORF">CLODIP_2_CD09545</name>
</gene>
<dbReference type="AlphaFoldDB" id="A0A8S1E253"/>
<dbReference type="InterPro" id="IPR006767">
    <property type="entry name" value="Cwf19-like_C_dom-2"/>
</dbReference>
<dbReference type="PANTHER" id="PTHR12072:SF4">
    <property type="entry name" value="CWF19-LIKE PROTEIN 1"/>
    <property type="match status" value="1"/>
</dbReference>
<dbReference type="InterPro" id="IPR036265">
    <property type="entry name" value="HIT-like_sf"/>
</dbReference>
<dbReference type="EMBL" id="CADEPI010000588">
    <property type="protein sequence ID" value="CAB3387551.1"/>
    <property type="molecule type" value="Genomic_DNA"/>
</dbReference>
<evidence type="ECO:0000313" key="6">
    <source>
        <dbReference type="Proteomes" id="UP000494165"/>
    </source>
</evidence>
<dbReference type="PANTHER" id="PTHR12072">
    <property type="entry name" value="CWF19, CELL CYCLE CONTROL PROTEIN"/>
    <property type="match status" value="1"/>
</dbReference>
<proteinExistence type="inferred from homology"/>
<dbReference type="GO" id="GO:0061632">
    <property type="term" value="F:RNA lariat debranching enzyme activator activity"/>
    <property type="evidence" value="ECO:0007669"/>
    <property type="project" value="TreeGrafter"/>
</dbReference>
<dbReference type="Pfam" id="PF04677">
    <property type="entry name" value="CwfJ_C_1"/>
    <property type="match status" value="1"/>
</dbReference>
<dbReference type="Proteomes" id="UP000494165">
    <property type="component" value="Unassembled WGS sequence"/>
</dbReference>
<dbReference type="OrthoDB" id="444325at2759"/>
<evidence type="ECO:0000256" key="2">
    <source>
        <dbReference type="SAM" id="MobiDB-lite"/>
    </source>
</evidence>
<dbReference type="InterPro" id="IPR006768">
    <property type="entry name" value="Cwf19-like_C_dom-1"/>
</dbReference>
<name>A0A8S1E253_9INSE</name>
<keyword evidence="6" id="KW-1185">Reference proteome</keyword>
<dbReference type="InterPro" id="IPR040194">
    <property type="entry name" value="Cwf19-like"/>
</dbReference>
<feature type="domain" description="Cwf19-like C-terminal" evidence="4">
    <location>
        <begin position="216"/>
        <end position="334"/>
    </location>
</feature>